<evidence type="ECO:0000313" key="2">
    <source>
        <dbReference type="WBParaSite" id="HCON_00128990-00001"/>
    </source>
</evidence>
<dbReference type="WBParaSite" id="HCON_00128990-00001">
    <property type="protein sequence ID" value="HCON_00128990-00001"/>
    <property type="gene ID" value="HCON_00128990"/>
</dbReference>
<sequence length="71" mass="8067">MYRANARVQISRNLQKRTAARRVVSAKNKFIVNKNKEENDCCDLAFTSHILWDGSSQGSCFPFILISFPSS</sequence>
<proteinExistence type="predicted"/>
<organism evidence="1 2">
    <name type="scientific">Haemonchus contortus</name>
    <name type="common">Barber pole worm</name>
    <dbReference type="NCBI Taxonomy" id="6289"/>
    <lineage>
        <taxon>Eukaryota</taxon>
        <taxon>Metazoa</taxon>
        <taxon>Ecdysozoa</taxon>
        <taxon>Nematoda</taxon>
        <taxon>Chromadorea</taxon>
        <taxon>Rhabditida</taxon>
        <taxon>Rhabditina</taxon>
        <taxon>Rhabditomorpha</taxon>
        <taxon>Strongyloidea</taxon>
        <taxon>Trichostrongylidae</taxon>
        <taxon>Haemonchus</taxon>
    </lineage>
</organism>
<name>A0A7I4YPS5_HAECO</name>
<protein>
    <submittedName>
        <fullName evidence="2">Ovule protein</fullName>
    </submittedName>
</protein>
<reference evidence="2" key="1">
    <citation type="submission" date="2020-12" db="UniProtKB">
        <authorList>
            <consortium name="WormBaseParasite"/>
        </authorList>
    </citation>
    <scope>IDENTIFICATION</scope>
    <source>
        <strain evidence="2">MHco3</strain>
    </source>
</reference>
<keyword evidence="1" id="KW-1185">Reference proteome</keyword>
<dbReference type="Proteomes" id="UP000025227">
    <property type="component" value="Unplaced"/>
</dbReference>
<dbReference type="AlphaFoldDB" id="A0A7I4YPS5"/>
<accession>A0A7I4YPS5</accession>
<evidence type="ECO:0000313" key="1">
    <source>
        <dbReference type="Proteomes" id="UP000025227"/>
    </source>
</evidence>